<accession>A0ABP0HGM7</accession>
<sequence length="581" mass="62835">MPALMTPCKADRTPDHDALVRKGQELIAAGMSAVVYCGSMGDWPLLTDEERMEGVARLAGAGVPVVVGTGAINTRSAVAHATHAARVGAHGLMVIPRVLSRGSSPNAQRHHFSAILSAAPKLPAVIYNSPYYGFATRADLFFDLRKEFANLIGFKEFGGLDDLRYAAENITSHDDKVTLMVGVDTAVLHGYVNCGATGAITGIGNALPKEVLHLVRLCQKAAESNVEARQRAQELEVALGVLSSFDEGPDLVLYYKHLMVLNGEDEYRLHFNETDALTDAQRNYVEAQYRLFKTWYADWSRQGGVAEHLDFCTSVVLEPRGHDAIIGALLLPPSRDDCVASVIYFNNLQNLGMCGHASIGLGVTLAYMGRIEPGRHRLETPVGVVEINLRDENTVSVTNVESYRHLKDVTVDVRGYGSFTGDVAWGGNWFFLVKDSPIDLTSANIRPLTDLTLKIREALEENGITGAGSAWIDHIELFGPPRSASANSRNFVLCPGGAYDRSPCGTGCSAKLACLAEDGLLEPGREWLQESVIGSTYRASYHLGENGAVVPTITGEAFVTSDATLIFNPADPYRLGIRSEG</sequence>
<dbReference type="InterPro" id="IPR002220">
    <property type="entry name" value="DapA-like"/>
</dbReference>
<reference evidence="4 6" key="1">
    <citation type="submission" date="2024-02" db="EMBL/GenBank/DDBJ databases">
        <authorList>
            <person name="Chen Y."/>
            <person name="Shah S."/>
            <person name="Dougan E. K."/>
            <person name="Thang M."/>
            <person name="Chan C."/>
        </authorList>
    </citation>
    <scope>NUCLEOTIDE SEQUENCE [LARGE SCALE GENOMIC DNA]</scope>
</reference>
<dbReference type="SUPFAM" id="SSF51569">
    <property type="entry name" value="Aldolase"/>
    <property type="match status" value="1"/>
</dbReference>
<dbReference type="Gene3D" id="3.20.20.70">
    <property type="entry name" value="Aldolase class I"/>
    <property type="match status" value="1"/>
</dbReference>
<comment type="similarity">
    <text evidence="2">Belongs to the proline racemase family.</text>
</comment>
<dbReference type="Gene3D" id="3.10.310.10">
    <property type="entry name" value="Diaminopimelate Epimerase, Chain A, domain 1"/>
    <property type="match status" value="2"/>
</dbReference>
<name>A0ABP0HGM7_9DINO</name>
<evidence type="ECO:0000256" key="2">
    <source>
        <dbReference type="ARBA" id="ARBA00007529"/>
    </source>
</evidence>
<dbReference type="EC" id="4.2.1.77" evidence="3"/>
<dbReference type="SMART" id="SM01130">
    <property type="entry name" value="DHDPS"/>
    <property type="match status" value="1"/>
</dbReference>
<evidence type="ECO:0000313" key="6">
    <source>
        <dbReference type="Proteomes" id="UP001642464"/>
    </source>
</evidence>
<proteinExistence type="inferred from homology"/>
<dbReference type="PANTHER" id="PTHR33442:SF1">
    <property type="entry name" value="TRANS-3-HYDROXY-L-PROLINE DEHYDRATASE"/>
    <property type="match status" value="1"/>
</dbReference>
<dbReference type="PANTHER" id="PTHR33442">
    <property type="entry name" value="TRANS-3-HYDROXY-L-PROLINE DEHYDRATASE"/>
    <property type="match status" value="1"/>
</dbReference>
<dbReference type="EMBL" id="CAXAMM010037347">
    <property type="protein sequence ID" value="CAK9077015.1"/>
    <property type="molecule type" value="Genomic_DNA"/>
</dbReference>
<dbReference type="EMBL" id="CAXAMM010000792">
    <property type="protein sequence ID" value="CAK8989012.1"/>
    <property type="molecule type" value="Genomic_DNA"/>
</dbReference>
<dbReference type="SFLD" id="SFLDS00028">
    <property type="entry name" value="Proline_Racemase"/>
    <property type="match status" value="1"/>
</dbReference>
<comment type="catalytic activity">
    <reaction evidence="1">
        <text>trans-3-hydroxy-L-proline = 1-pyrroline-2-carboxylate + H2O</text>
        <dbReference type="Rhea" id="RHEA:10320"/>
        <dbReference type="ChEBI" id="CHEBI:15377"/>
        <dbReference type="ChEBI" id="CHEBI:39785"/>
        <dbReference type="ChEBI" id="CHEBI:57938"/>
        <dbReference type="EC" id="4.2.1.77"/>
    </reaction>
</comment>
<dbReference type="SUPFAM" id="SSF54506">
    <property type="entry name" value="Diaminopimelate epimerase-like"/>
    <property type="match status" value="1"/>
</dbReference>
<protein>
    <recommendedName>
        <fullName evidence="3">trans-L-3-hydroxyproline dehydratase</fullName>
        <ecNumber evidence="3">4.2.1.77</ecNumber>
    </recommendedName>
</protein>
<evidence type="ECO:0000256" key="3">
    <source>
        <dbReference type="ARBA" id="ARBA00013105"/>
    </source>
</evidence>
<evidence type="ECO:0000313" key="4">
    <source>
        <dbReference type="EMBL" id="CAK8989012.1"/>
    </source>
</evidence>
<dbReference type="InterPro" id="IPR008794">
    <property type="entry name" value="Pro_racemase_fam"/>
</dbReference>
<gene>
    <name evidence="4" type="ORF">SCF082_LOCUS1636</name>
    <name evidence="5" type="ORF">SCF082_LOCUS37027</name>
</gene>
<evidence type="ECO:0000313" key="5">
    <source>
        <dbReference type="EMBL" id="CAK9077015.1"/>
    </source>
</evidence>
<organism evidence="4 6">
    <name type="scientific">Durusdinium trenchii</name>
    <dbReference type="NCBI Taxonomy" id="1381693"/>
    <lineage>
        <taxon>Eukaryota</taxon>
        <taxon>Sar</taxon>
        <taxon>Alveolata</taxon>
        <taxon>Dinophyceae</taxon>
        <taxon>Suessiales</taxon>
        <taxon>Symbiodiniaceae</taxon>
        <taxon>Durusdinium</taxon>
    </lineage>
</organism>
<comment type="caution">
    <text evidence="4">The sequence shown here is derived from an EMBL/GenBank/DDBJ whole genome shotgun (WGS) entry which is preliminary data.</text>
</comment>
<dbReference type="PRINTS" id="PR00146">
    <property type="entry name" value="DHPICSNTHASE"/>
</dbReference>
<dbReference type="Pfam" id="PF00701">
    <property type="entry name" value="DHDPS"/>
    <property type="match status" value="1"/>
</dbReference>
<evidence type="ECO:0000256" key="1">
    <source>
        <dbReference type="ARBA" id="ARBA00001148"/>
    </source>
</evidence>
<dbReference type="CDD" id="cd00408">
    <property type="entry name" value="DHDPS-like"/>
    <property type="match status" value="1"/>
</dbReference>
<dbReference type="Proteomes" id="UP001642464">
    <property type="component" value="Unassembled WGS sequence"/>
</dbReference>
<keyword evidence="6" id="KW-1185">Reference proteome</keyword>
<dbReference type="InterPro" id="IPR013785">
    <property type="entry name" value="Aldolase_TIM"/>
</dbReference>
<dbReference type="Pfam" id="PF05544">
    <property type="entry name" value="Pro_racemase"/>
    <property type="match status" value="1"/>
</dbReference>